<accession>A0A0L6V823</accession>
<evidence type="ECO:0000313" key="2">
    <source>
        <dbReference type="EMBL" id="KNZ56849.1"/>
    </source>
</evidence>
<keyword evidence="1" id="KW-0812">Transmembrane</keyword>
<proteinExistence type="predicted"/>
<name>A0A0L6V823_9BASI</name>
<gene>
    <name evidence="2" type="ORF">VP01_2301g2</name>
</gene>
<dbReference type="AlphaFoldDB" id="A0A0L6V823"/>
<reference evidence="2 3" key="1">
    <citation type="submission" date="2015-08" db="EMBL/GenBank/DDBJ databases">
        <title>Next Generation Sequencing and Analysis of the Genome of Puccinia sorghi L Schw, the Causal Agent of Maize Common Rust.</title>
        <authorList>
            <person name="Rochi L."/>
            <person name="Burguener G."/>
            <person name="Darino M."/>
            <person name="Turjanski A."/>
            <person name="Kreff E."/>
            <person name="Dieguez M.J."/>
            <person name="Sacco F."/>
        </authorList>
    </citation>
    <scope>NUCLEOTIDE SEQUENCE [LARGE SCALE GENOMIC DNA]</scope>
    <source>
        <strain evidence="2 3">RO10H11247</strain>
    </source>
</reference>
<keyword evidence="1" id="KW-0472">Membrane</keyword>
<dbReference type="EMBL" id="LAVV01007172">
    <property type="protein sequence ID" value="KNZ56849.1"/>
    <property type="molecule type" value="Genomic_DNA"/>
</dbReference>
<dbReference type="VEuPathDB" id="FungiDB:VP01_2301g2"/>
<evidence type="ECO:0000256" key="1">
    <source>
        <dbReference type="SAM" id="Phobius"/>
    </source>
</evidence>
<evidence type="ECO:0000313" key="3">
    <source>
        <dbReference type="Proteomes" id="UP000037035"/>
    </source>
</evidence>
<keyword evidence="1" id="KW-1133">Transmembrane helix</keyword>
<keyword evidence="3" id="KW-1185">Reference proteome</keyword>
<sequence length="500" mass="57467">MYAYLNSLNNSFYVLSIIITKNNIIINKGAKLEVYNYMSSGLCIKNNHISPEANELSIIKLYHMIIELKLKNITEHFQNILKCLRTFPRNHEDFHMINKIFSLKFCDSCPNGVSQNCCFFLFILFLDYRTEPNAHKLALLYLVYLSTMTRVNKHHHCPVLFRHLSASYIIIKNTFPFESPSIKKISTILKGLVFFGLFPRKFTNSPRISHSSSLFIAHKYQHSISAKVLFPLDQHQLLTIIYTVPVYFGLLFVLYLQIASVITCNYSPFPCLSQQECHRVVRDSSASLIAFWFKSTLCLIMMNTCPKPSINTRSTTKCLLFTCLVFDQGADRRIACLNRLLQYTRHVVELTNIKSINTILMDRSITNSNEHQKIDGKTENLRGGISIEADSDRFCGYHKTILELDFVEKSVKRNRERIGVPQKETSQMFQNLPRRHCFSCSKKKGTTSGCQISILIIGCKKINLRDIIAADRHQLEYNQVRKGCGEVLVEVGNISGQEKV</sequence>
<feature type="transmembrane region" description="Helical" evidence="1">
    <location>
        <begin position="237"/>
        <end position="258"/>
    </location>
</feature>
<protein>
    <submittedName>
        <fullName evidence="2">Uncharacterized protein</fullName>
    </submittedName>
</protein>
<organism evidence="2 3">
    <name type="scientific">Puccinia sorghi</name>
    <dbReference type="NCBI Taxonomy" id="27349"/>
    <lineage>
        <taxon>Eukaryota</taxon>
        <taxon>Fungi</taxon>
        <taxon>Dikarya</taxon>
        <taxon>Basidiomycota</taxon>
        <taxon>Pucciniomycotina</taxon>
        <taxon>Pucciniomycetes</taxon>
        <taxon>Pucciniales</taxon>
        <taxon>Pucciniaceae</taxon>
        <taxon>Puccinia</taxon>
    </lineage>
</organism>
<comment type="caution">
    <text evidence="2">The sequence shown here is derived from an EMBL/GenBank/DDBJ whole genome shotgun (WGS) entry which is preliminary data.</text>
</comment>
<dbReference type="Proteomes" id="UP000037035">
    <property type="component" value="Unassembled WGS sequence"/>
</dbReference>